<dbReference type="Gene3D" id="1.10.287.690">
    <property type="entry name" value="Helix hairpin bin"/>
    <property type="match status" value="1"/>
</dbReference>
<keyword evidence="8" id="KW-0239">DNA-directed DNA polymerase</keyword>
<evidence type="ECO:0000256" key="4">
    <source>
        <dbReference type="ARBA" id="ARBA00022695"/>
    </source>
</evidence>
<dbReference type="EMBL" id="MK017820">
    <property type="protein sequence ID" value="AZF89484.1"/>
    <property type="molecule type" value="Genomic_DNA"/>
</dbReference>
<dbReference type="GO" id="GO:0000166">
    <property type="term" value="F:nucleotide binding"/>
    <property type="evidence" value="ECO:0007669"/>
    <property type="project" value="InterPro"/>
</dbReference>
<dbReference type="SUPFAM" id="SSF56672">
    <property type="entry name" value="DNA/RNA polymerases"/>
    <property type="match status" value="1"/>
</dbReference>
<evidence type="ECO:0000256" key="9">
    <source>
        <dbReference type="ARBA" id="ARBA00023109"/>
    </source>
</evidence>
<keyword evidence="12" id="KW-0175">Coiled coil</keyword>
<dbReference type="SUPFAM" id="SSF53098">
    <property type="entry name" value="Ribonuclease H-like"/>
    <property type="match status" value="1"/>
</dbReference>
<dbReference type="GO" id="GO:0003887">
    <property type="term" value="F:DNA-directed DNA polymerase activity"/>
    <property type="evidence" value="ECO:0007669"/>
    <property type="project" value="UniProtKB-KW"/>
</dbReference>
<keyword evidence="10" id="KW-0238">DNA-binding</keyword>
<sequence length="799" mass="93799">MLNYSYYENNVNEQFNYIVSKIKEKQLKDSQEEVSENQEKLNKIKENIDKYILFDEKLEYPENCVKTKKSYSADLETTSKIDENGEIFTFAYACGFMEVNKKNKLIHSNNISDFVDNLENLPSLHSEMYFHNLTFDITFILIELLKRGYEPIVPHFLDVEEIKSCKVTGDGTVNKELFITKEMDYKNKDIKPYSFDYIFANGSFYECTIYFDERRVINKGKYETVIKKLVLKDSLKLVPSSLQQLADGYCGLKLSKDGIDHNKEREEGKEHILQHSEKIYYYEDIYALKEFIRIMIKEGVNISGEVIKFDRMTSASFAFNQYKESLKKEYDNFVKFGEIPSCEEFVEIFSELSLQFADRKNGPSKEKIFRAIFPVLSAQQDGFIRESYFGGITMKNKRLLEKLEKENYREKVNNQNSNLGIYGVTYDENSMYPDKMNRSLLPYGRPKGFEGDYNNLSEEIKNKYPLFIQKIRVKYFKLKADGIPMQQLRNSVDFNGREFIESNYCEKYDNYVTYTLVLTNVHLKDFFRNYEVDGIEYLGGLCFKGTHGLFKSFIEKWYKIKQENKGVIRLVSKLILNSCYGKFASNPVRSFRFINVNDDILEVSKYDFQGEEINYFESSIYTAVGSFITSYAREDLLNMLHNNFDRWLYADTDSAHLLGFDDAKGDKLDINNTGELGLWKRECYFSDSIFLGAKRYAENEIKSKEDLQLNSKWEIKCCGLPRNIMSKIDINSFDFIDSSIDENKLFTNENDSEDYHYYYDKECTKKVKGIWQSRKKKNVKGGIIIKPQPYKLNSAFSLR</sequence>
<gene>
    <name evidence="14" type="ORF">CPD7_16</name>
</gene>
<dbReference type="InterPro" id="IPR043502">
    <property type="entry name" value="DNA/RNA_pol_sf"/>
</dbReference>
<evidence type="ECO:0000256" key="11">
    <source>
        <dbReference type="ARBA" id="ARBA00049244"/>
    </source>
</evidence>
<evidence type="ECO:0000313" key="15">
    <source>
        <dbReference type="Proteomes" id="UP000325900"/>
    </source>
</evidence>
<proteinExistence type="inferred from homology"/>
<keyword evidence="3" id="KW-0808">Transferase</keyword>
<keyword evidence="4" id="KW-0548">Nucleotidyltransferase</keyword>
<dbReference type="InterPro" id="IPR036397">
    <property type="entry name" value="RNaseH_sf"/>
</dbReference>
<comment type="catalytic activity">
    <reaction evidence="11">
        <text>DNA(n) + a 2'-deoxyribonucleoside 5'-triphosphate = DNA(n+1) + diphosphate</text>
        <dbReference type="Rhea" id="RHEA:22508"/>
        <dbReference type="Rhea" id="RHEA-COMP:17339"/>
        <dbReference type="Rhea" id="RHEA-COMP:17340"/>
        <dbReference type="ChEBI" id="CHEBI:33019"/>
        <dbReference type="ChEBI" id="CHEBI:61560"/>
        <dbReference type="ChEBI" id="CHEBI:173112"/>
        <dbReference type="EC" id="2.7.7.7"/>
    </reaction>
</comment>
<evidence type="ECO:0000256" key="6">
    <source>
        <dbReference type="ARBA" id="ARBA00022722"/>
    </source>
</evidence>
<evidence type="ECO:0000256" key="3">
    <source>
        <dbReference type="ARBA" id="ARBA00022679"/>
    </source>
</evidence>
<comment type="similarity">
    <text evidence="1">Belongs to the DNA polymerase type-B family.</text>
</comment>
<dbReference type="Gene3D" id="3.30.1770.10">
    <property type="entry name" value="TPR 1 domain of DNA polymerase"/>
    <property type="match status" value="1"/>
</dbReference>
<dbReference type="Gene3D" id="3.30.420.10">
    <property type="entry name" value="Ribonuclease H-like superfamily/Ribonuclease H"/>
    <property type="match status" value="1"/>
</dbReference>
<keyword evidence="5" id="KW-0235">DNA replication</keyword>
<organism evidence="14 15">
    <name type="scientific">Clostridium phage CPD7</name>
    <dbReference type="NCBI Taxonomy" id="2483608"/>
    <lineage>
        <taxon>Viruses</taxon>
        <taxon>Duplodnaviria</taxon>
        <taxon>Heunggongvirae</taxon>
        <taxon>Uroviricota</taxon>
        <taxon>Caudoviricetes</taxon>
        <taxon>Guelinviridae</taxon>
        <taxon>Susfortunavirus</taxon>
        <taxon>Susfortunavirus susfortuna</taxon>
    </lineage>
</organism>
<evidence type="ECO:0000256" key="7">
    <source>
        <dbReference type="ARBA" id="ARBA00022801"/>
    </source>
</evidence>
<dbReference type="InterPro" id="IPR004868">
    <property type="entry name" value="DNA-dir_DNA_pol_B_mt/vir"/>
</dbReference>
<evidence type="ECO:0000256" key="1">
    <source>
        <dbReference type="ARBA" id="ARBA00005755"/>
    </source>
</evidence>
<evidence type="ECO:0000259" key="13">
    <source>
        <dbReference type="Pfam" id="PF03175"/>
    </source>
</evidence>
<keyword evidence="9" id="KW-1194">Viral DNA replication</keyword>
<dbReference type="Proteomes" id="UP000325900">
    <property type="component" value="Segment"/>
</dbReference>
<dbReference type="GO" id="GO:0016787">
    <property type="term" value="F:hydrolase activity"/>
    <property type="evidence" value="ECO:0007669"/>
    <property type="project" value="UniProtKB-KW"/>
</dbReference>
<evidence type="ECO:0000256" key="12">
    <source>
        <dbReference type="SAM" id="Coils"/>
    </source>
</evidence>
<keyword evidence="7" id="KW-0378">Hydrolase</keyword>
<evidence type="ECO:0000256" key="10">
    <source>
        <dbReference type="ARBA" id="ARBA00023125"/>
    </source>
</evidence>
<name>A0A5H2TTC6_9CAUD</name>
<protein>
    <recommendedName>
        <fullName evidence="2">DNA-directed DNA polymerase</fullName>
        <ecNumber evidence="2">2.7.7.7</ecNumber>
    </recommendedName>
</protein>
<dbReference type="GO" id="GO:0003677">
    <property type="term" value="F:DNA binding"/>
    <property type="evidence" value="ECO:0007669"/>
    <property type="project" value="UniProtKB-KW"/>
</dbReference>
<dbReference type="GO" id="GO:0004518">
    <property type="term" value="F:nuclease activity"/>
    <property type="evidence" value="ECO:0007669"/>
    <property type="project" value="UniProtKB-KW"/>
</dbReference>
<evidence type="ECO:0000256" key="2">
    <source>
        <dbReference type="ARBA" id="ARBA00012417"/>
    </source>
</evidence>
<keyword evidence="6" id="KW-0540">Nuclease</keyword>
<evidence type="ECO:0000256" key="8">
    <source>
        <dbReference type="ARBA" id="ARBA00022932"/>
    </source>
</evidence>
<dbReference type="EC" id="2.7.7.7" evidence="2"/>
<dbReference type="Gene3D" id="4.10.80.20">
    <property type="entry name" value="DNA polymerase, domain 5"/>
    <property type="match status" value="1"/>
</dbReference>
<dbReference type="InterPro" id="IPR023211">
    <property type="entry name" value="DNA_pol_palm_dom_sf"/>
</dbReference>
<dbReference type="Gene3D" id="3.90.1600.10">
    <property type="entry name" value="Palm domain of DNA polymerase"/>
    <property type="match status" value="1"/>
</dbReference>
<dbReference type="InterPro" id="IPR012337">
    <property type="entry name" value="RNaseH-like_sf"/>
</dbReference>
<feature type="domain" description="DNA-directed DNA polymerase family B mitochondria/virus" evidence="13">
    <location>
        <begin position="262"/>
        <end position="664"/>
    </location>
</feature>
<evidence type="ECO:0000313" key="14">
    <source>
        <dbReference type="EMBL" id="AZF89484.1"/>
    </source>
</evidence>
<evidence type="ECO:0000256" key="5">
    <source>
        <dbReference type="ARBA" id="ARBA00022705"/>
    </source>
</evidence>
<dbReference type="GO" id="GO:0006260">
    <property type="term" value="P:DNA replication"/>
    <property type="evidence" value="ECO:0007669"/>
    <property type="project" value="UniProtKB-KW"/>
</dbReference>
<accession>A0A5H2TTC6</accession>
<dbReference type="GO" id="GO:0039693">
    <property type="term" value="P:viral DNA genome replication"/>
    <property type="evidence" value="ECO:0007669"/>
    <property type="project" value="UniProtKB-KW"/>
</dbReference>
<dbReference type="Pfam" id="PF03175">
    <property type="entry name" value="DNA_pol_B_2"/>
    <property type="match status" value="1"/>
</dbReference>
<feature type="coiled-coil region" evidence="12">
    <location>
        <begin position="20"/>
        <end position="47"/>
    </location>
</feature>
<reference evidence="14 15" key="1">
    <citation type="submission" date="2018-10" db="EMBL/GenBank/DDBJ databases">
        <title>Complete genome sequence of Clostridium perfringens phage CPD7.</title>
        <authorList>
            <person name="Shin D."/>
            <person name="Ryu S."/>
        </authorList>
    </citation>
    <scope>NUCLEOTIDE SEQUENCE [LARGE SCALE GENOMIC DNA]</scope>
</reference>